<feature type="compositionally biased region" description="Basic residues" evidence="1">
    <location>
        <begin position="268"/>
        <end position="277"/>
    </location>
</feature>
<accession>A0A9W8LZY2</accession>
<feature type="compositionally biased region" description="Polar residues" evidence="1">
    <location>
        <begin position="297"/>
        <end position="319"/>
    </location>
</feature>
<evidence type="ECO:0000256" key="1">
    <source>
        <dbReference type="SAM" id="MobiDB-lite"/>
    </source>
</evidence>
<keyword evidence="3" id="KW-1185">Reference proteome</keyword>
<gene>
    <name evidence="2" type="ORF">IWW36_000360</name>
</gene>
<organism evidence="2 3">
    <name type="scientific">Coemansia brasiliensis</name>
    <dbReference type="NCBI Taxonomy" id="2650707"/>
    <lineage>
        <taxon>Eukaryota</taxon>
        <taxon>Fungi</taxon>
        <taxon>Fungi incertae sedis</taxon>
        <taxon>Zoopagomycota</taxon>
        <taxon>Kickxellomycotina</taxon>
        <taxon>Kickxellomycetes</taxon>
        <taxon>Kickxellales</taxon>
        <taxon>Kickxellaceae</taxon>
        <taxon>Coemansia</taxon>
    </lineage>
</organism>
<feature type="compositionally biased region" description="Polar residues" evidence="1">
    <location>
        <begin position="194"/>
        <end position="219"/>
    </location>
</feature>
<feature type="compositionally biased region" description="Low complexity" evidence="1">
    <location>
        <begin position="49"/>
        <end position="69"/>
    </location>
</feature>
<dbReference type="OrthoDB" id="78088at2759"/>
<feature type="compositionally biased region" description="Basic and acidic residues" evidence="1">
    <location>
        <begin position="70"/>
        <end position="82"/>
    </location>
</feature>
<evidence type="ECO:0008006" key="4">
    <source>
        <dbReference type="Google" id="ProtNLM"/>
    </source>
</evidence>
<reference evidence="2" key="1">
    <citation type="submission" date="2022-07" db="EMBL/GenBank/DDBJ databases">
        <title>Phylogenomic reconstructions and comparative analyses of Kickxellomycotina fungi.</title>
        <authorList>
            <person name="Reynolds N.K."/>
            <person name="Stajich J.E."/>
            <person name="Barry K."/>
            <person name="Grigoriev I.V."/>
            <person name="Crous P."/>
            <person name="Smith M.E."/>
        </authorList>
    </citation>
    <scope>NUCLEOTIDE SEQUENCE</scope>
    <source>
        <strain evidence="2">NRRL 1566</strain>
    </source>
</reference>
<sequence length="1027" mass="111640">MADPFASIRRKPAATYGRKALAARRLAQPASSLGSDHVPDYLHPSMPKDASLLSSSTDSESSDSNASSDESQKRTRLTEDPIHVISATAKSKRTALLAMSKLDVHVQASQKEHDSNKDSWGLGLSQTDLDVDNTDIAKPKTKRIVKDNVDIIVVQSNSKSVKPEHKPKSCSAQAITDFTLVDSCQRAKPRATKPKSTQNKKQANLRSATHSATTGSDHSNQTKEQTKRSARDNIVAEPTEKSDVWNMCNLLTNGPLPSKSRQSTAAGSKRRARHRPKKETNLPSSSPPSTPRRLLDSNMSSRQPSSLGASDSDSDNGLGNKTFGLETPKTHSTDAFAGPSISTSKRLQSRALNQNVVYKYGRARDNDDENDDDLASNFTRALKMPMLSNTATSQLLLEDGVSGSCTDGHTPIVAAAAHLPDHCEDGSGRSISSELFKRTLNDILRKINGSATGNNACLLLVKSLIDKDFCEELLGNQIGLLSLLRGIHRAHKEPLMAATAMILLTLAFSKPALMQTLVFERQALEMAAELLKAAAISDILTLRHRSSFETKDHYVCVAYICILARKYKLVSDELPISTYNLALSAFYGFTRKDDAAFLAMAPLLRSELHESGCLNLLTDRMLTWSISLFVGSQAWTPNLELAATGSVPLLNDSGDCDDMWMDFDLPEEEKDVLSSLSAGSNPKMASGFDNQAEMDDKYACRLLEREQSGSRPSSASIALELEILQFCATASGESQDEILTNDLCIPQLITLLAKSQQNIVNTERKQSVKLFLDMMVLVLQLLVNLANNSTTFSARFIACDGLDVVAKNVAIVSQRLAPPSASSVTISSSQKALTKEVSDLHYDVLLVTSALLTNMVDSDSSCVVHIGYVHQYQQCRLSKHCFPKCLCKQRVPLVELLAKAFVSCHIASGSADANIAAGYLAVLLGFLMREPEHGYCRQMIQKHLPQRNVTIIVEHIQKFMHISDTISKRFAGLLSRPGSRSHNSLQLGFASNTHAGGTNVSSISAPKNQLSAANTALLSVISSLSSV</sequence>
<dbReference type="EMBL" id="JANBUW010000004">
    <property type="protein sequence ID" value="KAJ2852219.1"/>
    <property type="molecule type" value="Genomic_DNA"/>
</dbReference>
<feature type="region of interest" description="Disordered" evidence="1">
    <location>
        <begin position="185"/>
        <end position="341"/>
    </location>
</feature>
<dbReference type="AlphaFoldDB" id="A0A9W8LZY2"/>
<evidence type="ECO:0000313" key="2">
    <source>
        <dbReference type="EMBL" id="KAJ2852219.1"/>
    </source>
</evidence>
<evidence type="ECO:0000313" key="3">
    <source>
        <dbReference type="Proteomes" id="UP001139887"/>
    </source>
</evidence>
<dbReference type="Proteomes" id="UP001139887">
    <property type="component" value="Unassembled WGS sequence"/>
</dbReference>
<comment type="caution">
    <text evidence="2">The sequence shown here is derived from an EMBL/GenBank/DDBJ whole genome shotgun (WGS) entry which is preliminary data.</text>
</comment>
<feature type="region of interest" description="Disordered" evidence="1">
    <location>
        <begin position="25"/>
        <end position="85"/>
    </location>
</feature>
<name>A0A9W8LZY2_9FUNG</name>
<dbReference type="Gene3D" id="1.25.10.10">
    <property type="entry name" value="Leucine-rich Repeat Variant"/>
    <property type="match status" value="1"/>
</dbReference>
<dbReference type="InterPro" id="IPR011989">
    <property type="entry name" value="ARM-like"/>
</dbReference>
<protein>
    <recommendedName>
        <fullName evidence="4">WAPL domain-containing protein</fullName>
    </recommendedName>
</protein>
<feature type="compositionally biased region" description="Basic and acidic residues" evidence="1">
    <location>
        <begin position="220"/>
        <end position="231"/>
    </location>
</feature>
<proteinExistence type="predicted"/>